<feature type="compositionally biased region" description="Basic and acidic residues" evidence="1">
    <location>
        <begin position="45"/>
        <end position="55"/>
    </location>
</feature>
<feature type="compositionally biased region" description="Basic and acidic residues" evidence="1">
    <location>
        <begin position="11"/>
        <end position="28"/>
    </location>
</feature>
<evidence type="ECO:0000256" key="1">
    <source>
        <dbReference type="SAM" id="MobiDB-lite"/>
    </source>
</evidence>
<feature type="region of interest" description="Disordered" evidence="1">
    <location>
        <begin position="1"/>
        <end position="188"/>
    </location>
</feature>
<evidence type="ECO:0000313" key="2">
    <source>
        <dbReference type="EMBL" id="CAE0267103.1"/>
    </source>
</evidence>
<reference evidence="2" key="1">
    <citation type="submission" date="2021-01" db="EMBL/GenBank/DDBJ databases">
        <authorList>
            <person name="Corre E."/>
            <person name="Pelletier E."/>
            <person name="Niang G."/>
            <person name="Scheremetjew M."/>
            <person name="Finn R."/>
            <person name="Kale V."/>
            <person name="Holt S."/>
            <person name="Cochrane G."/>
            <person name="Meng A."/>
            <person name="Brown T."/>
            <person name="Cohen L."/>
        </authorList>
    </citation>
    <scope>NUCLEOTIDE SEQUENCE</scope>
    <source>
        <strain evidence="2">NIES-2562</strain>
    </source>
</reference>
<feature type="compositionally biased region" description="Basic and acidic residues" evidence="1">
    <location>
        <begin position="69"/>
        <end position="80"/>
    </location>
</feature>
<proteinExistence type="predicted"/>
<organism evidence="2">
    <name type="scientific">Palpitomonas bilix</name>
    <dbReference type="NCBI Taxonomy" id="652834"/>
    <lineage>
        <taxon>Eukaryota</taxon>
        <taxon>Eukaryota incertae sedis</taxon>
    </lineage>
</organism>
<feature type="compositionally biased region" description="Acidic residues" evidence="1">
    <location>
        <begin position="1"/>
        <end position="10"/>
    </location>
</feature>
<name>A0A7S3GI75_9EUKA</name>
<dbReference type="AlphaFoldDB" id="A0A7S3GI75"/>
<sequence>MEEGEEGEGEEERRDATTPPVKDDDKRSSVQARSKHSHTATGKHGVGEGKGRHDSSVLARSLGLSPTDGKVDSHPRDADAWKSSLRTSAAPKSRQKTGVKGRLSTPTRGGGGSYAALAAKRTPPDVKASKARSNAPRLHTQARAGHKSGPPLHDKRGGGASGGEARSDRLNGSRASSHVPSNPFELNEMEVVDSDPEDHTVNMRRAAEGISLEARLVNDLIHEGDDEEE</sequence>
<accession>A0A7S3GI75</accession>
<dbReference type="EMBL" id="HBIB01044976">
    <property type="protein sequence ID" value="CAE0267103.1"/>
    <property type="molecule type" value="Transcribed_RNA"/>
</dbReference>
<protein>
    <submittedName>
        <fullName evidence="2">Uncharacterized protein</fullName>
    </submittedName>
</protein>
<gene>
    <name evidence="2" type="ORF">PBIL07802_LOCUS29446</name>
</gene>